<accession>A0ABY6GN79</accession>
<dbReference type="EMBL" id="OP413838">
    <property type="protein sequence ID" value="UYL64800.1"/>
    <property type="molecule type" value="Genomic_DNA"/>
</dbReference>
<reference evidence="1 2" key="1">
    <citation type="submission" date="2022-09" db="EMBL/GenBank/DDBJ databases">
        <title>Evolutionary Diversification of Methanotrophic Ca. Methanophagales (ANME-1) and Their Expansive Virome.</title>
        <authorList>
            <person name="Laso-Perez R."/>
            <person name="Wu F."/>
            <person name="Cremiere A."/>
            <person name="Speth D."/>
            <person name="Magyar J.S."/>
            <person name="Krupovic M."/>
            <person name="Orphan V.J."/>
        </authorList>
    </citation>
    <scope>NUCLEOTIDE SEQUENCE [LARGE SCALE GENOMIC DNA]</scope>
    <source>
        <strain evidence="1">PBV299</strain>
    </source>
</reference>
<sequence>MPTVLSYENFEARYKELQSRRKRRFLFTDASIVVKVKDFPVLYFEGETTKSGYTVKRGSMVEIPVESKEYPELEYLLTNERVLAAIYEKAKGDIPGKTFKITVDEDGNPEIETVITYEDNHSSNFVMNGNGKENSDIEETIKSLVQTMKLTDINSIANLILAQGWAQNMEEAKERARRILQG</sequence>
<evidence type="ECO:0000313" key="1">
    <source>
        <dbReference type="EMBL" id="UYL64800.1"/>
    </source>
</evidence>
<proteinExistence type="predicted"/>
<evidence type="ECO:0000313" key="2">
    <source>
        <dbReference type="Proteomes" id="UP001156193"/>
    </source>
</evidence>
<gene>
    <name evidence="1" type="ORF">OFDIEDLO_00004</name>
</gene>
<dbReference type="Proteomes" id="UP001156193">
    <property type="component" value="Segment"/>
</dbReference>
<organism evidence="1 2">
    <name type="scientific">Methanophagales virus PBV299</name>
    <dbReference type="NCBI Taxonomy" id="2987730"/>
    <lineage>
        <taxon>Viruses</taxon>
        <taxon>Duplodnaviria</taxon>
        <taxon>Heunggongvirae</taxon>
        <taxon>Uroviricota</taxon>
        <taxon>Caudoviricetes</taxon>
        <taxon>Nakonvirales</taxon>
        <taxon>Ahpuchviridae</taxon>
        <taxon>Kisinvirus</taxon>
        <taxon>Kisinvirus pescaderoense</taxon>
    </lineage>
</organism>
<name>A0ABY6GN79_9CAUD</name>
<keyword evidence="2" id="KW-1185">Reference proteome</keyword>
<protein>
    <submittedName>
        <fullName evidence="1">Uncharacterized protein</fullName>
    </submittedName>
</protein>